<dbReference type="GO" id="GO:0015807">
    <property type="term" value="P:L-amino acid transport"/>
    <property type="evidence" value="ECO:0007669"/>
    <property type="project" value="TreeGrafter"/>
</dbReference>
<evidence type="ECO:0000313" key="7">
    <source>
        <dbReference type="EMBL" id="MQY49905.1"/>
    </source>
</evidence>
<comment type="caution">
    <text evidence="7">The sequence shown here is derived from an EMBL/GenBank/DDBJ whole genome shotgun (WGS) entry which is preliminary data.</text>
</comment>
<dbReference type="GO" id="GO:0015658">
    <property type="term" value="F:branched-chain amino acid transmembrane transporter activity"/>
    <property type="evidence" value="ECO:0007669"/>
    <property type="project" value="TreeGrafter"/>
</dbReference>
<dbReference type="InterPro" id="IPR052156">
    <property type="entry name" value="BCAA_Transport_ATP-bd_LivF"/>
</dbReference>
<gene>
    <name evidence="7" type="primary">urtE</name>
    <name evidence="7" type="ORF">GAO09_28155</name>
</gene>
<evidence type="ECO:0000256" key="2">
    <source>
        <dbReference type="ARBA" id="ARBA00022448"/>
    </source>
</evidence>
<dbReference type="InterPro" id="IPR017780">
    <property type="entry name" value="ABC_transptr_urea_ATP-bd_UrtE"/>
</dbReference>
<dbReference type="InterPro" id="IPR003593">
    <property type="entry name" value="AAA+_ATPase"/>
</dbReference>
<keyword evidence="3" id="KW-0547">Nucleotide-binding</keyword>
<dbReference type="Gene3D" id="3.40.50.300">
    <property type="entry name" value="P-loop containing nucleotide triphosphate hydrolases"/>
    <property type="match status" value="1"/>
</dbReference>
<dbReference type="NCBIfam" id="TIGR03410">
    <property type="entry name" value="urea_trans_UrtE"/>
    <property type="match status" value="1"/>
</dbReference>
<comment type="similarity">
    <text evidence="1">Belongs to the ABC transporter superfamily.</text>
</comment>
<dbReference type="Pfam" id="PF00005">
    <property type="entry name" value="ABC_tran"/>
    <property type="match status" value="1"/>
</dbReference>
<dbReference type="InterPro" id="IPR027417">
    <property type="entry name" value="P-loop_NTPase"/>
</dbReference>
<dbReference type="InterPro" id="IPR003439">
    <property type="entry name" value="ABC_transporter-like_ATP-bd"/>
</dbReference>
<evidence type="ECO:0000313" key="8">
    <source>
        <dbReference type="Proteomes" id="UP000435138"/>
    </source>
</evidence>
<feature type="domain" description="ABC transporter" evidence="6">
    <location>
        <begin position="2"/>
        <end position="231"/>
    </location>
</feature>
<protein>
    <submittedName>
        <fullName evidence="7">Urea ABC transporter ATP-binding subunit UrtE</fullName>
    </submittedName>
</protein>
<keyword evidence="8" id="KW-1185">Reference proteome</keyword>
<dbReference type="AlphaFoldDB" id="A0A6A8AF03"/>
<dbReference type="GO" id="GO:0005524">
    <property type="term" value="F:ATP binding"/>
    <property type="evidence" value="ECO:0007669"/>
    <property type="project" value="UniProtKB-KW"/>
</dbReference>
<dbReference type="SUPFAM" id="SSF52540">
    <property type="entry name" value="P-loop containing nucleoside triphosphate hydrolases"/>
    <property type="match status" value="1"/>
</dbReference>
<evidence type="ECO:0000259" key="6">
    <source>
        <dbReference type="PROSITE" id="PS50893"/>
    </source>
</evidence>
<keyword evidence="4 7" id="KW-0067">ATP-binding</keyword>
<proteinExistence type="inferred from homology"/>
<accession>A0A6A8AF03</accession>
<organism evidence="7 8">
    <name type="scientific">Endobacterium cereale</name>
    <dbReference type="NCBI Taxonomy" id="2663029"/>
    <lineage>
        <taxon>Bacteria</taxon>
        <taxon>Pseudomonadati</taxon>
        <taxon>Pseudomonadota</taxon>
        <taxon>Alphaproteobacteria</taxon>
        <taxon>Hyphomicrobiales</taxon>
        <taxon>Rhizobiaceae</taxon>
        <taxon>Endobacterium</taxon>
    </lineage>
</organism>
<evidence type="ECO:0000256" key="1">
    <source>
        <dbReference type="ARBA" id="ARBA00005417"/>
    </source>
</evidence>
<dbReference type="CDD" id="cd03224">
    <property type="entry name" value="ABC_TM1139_LivF_branched"/>
    <property type="match status" value="1"/>
</dbReference>
<dbReference type="EMBL" id="WIXI01000051">
    <property type="protein sequence ID" value="MQY49905.1"/>
    <property type="molecule type" value="Genomic_DNA"/>
</dbReference>
<dbReference type="RefSeq" id="WP_153360068.1">
    <property type="nucleotide sequence ID" value="NZ_JAYKOO010000001.1"/>
</dbReference>
<name>A0A6A8AF03_9HYPH</name>
<dbReference type="PANTHER" id="PTHR43820">
    <property type="entry name" value="HIGH-AFFINITY BRANCHED-CHAIN AMINO ACID TRANSPORT ATP-BINDING PROTEIN LIVF"/>
    <property type="match status" value="1"/>
</dbReference>
<dbReference type="Proteomes" id="UP000435138">
    <property type="component" value="Unassembled WGS sequence"/>
</dbReference>
<keyword evidence="2" id="KW-0813">Transport</keyword>
<evidence type="ECO:0000256" key="4">
    <source>
        <dbReference type="ARBA" id="ARBA00022840"/>
    </source>
</evidence>
<evidence type="ECO:0000256" key="3">
    <source>
        <dbReference type="ARBA" id="ARBA00022741"/>
    </source>
</evidence>
<dbReference type="GO" id="GO:0016887">
    <property type="term" value="F:ATP hydrolysis activity"/>
    <property type="evidence" value="ECO:0007669"/>
    <property type="project" value="InterPro"/>
</dbReference>
<dbReference type="PANTHER" id="PTHR43820:SF5">
    <property type="entry name" value="HIGH-AFFINITY BRANCHED-CHAIN AMINO ACID TRANSPORT ATP-BINDING PROTEIN"/>
    <property type="match status" value="1"/>
</dbReference>
<keyword evidence="5" id="KW-0029">Amino-acid transport</keyword>
<dbReference type="PROSITE" id="PS50893">
    <property type="entry name" value="ABC_TRANSPORTER_2"/>
    <property type="match status" value="1"/>
</dbReference>
<sequence length="231" mass="25153">MLAVNNVNLHYGAAQALRGVSIHAEMGRITCVLGRNGVGKSSLLRAVTGQKPVSGGTISFDGVSMNGLSPYVRAKQGIGYVPQGREIFPLLTVKENLETGFAPLARNERTIPDDIFTLFPVLKSMLSRRGGDLSGGQQQQLAIGRAMVTRPKILVLDEPTEGIQPSIIKDIGRAIRYLRDSTGMAILLVEQYLDFCRELADHVYIMDRGEIVHEGAAETLDTAEARRHLTV</sequence>
<dbReference type="SMART" id="SM00382">
    <property type="entry name" value="AAA"/>
    <property type="match status" value="1"/>
</dbReference>
<evidence type="ECO:0000256" key="5">
    <source>
        <dbReference type="ARBA" id="ARBA00022970"/>
    </source>
</evidence>
<reference evidence="7 8" key="1">
    <citation type="submission" date="2019-11" db="EMBL/GenBank/DDBJ databases">
        <title>Genome analysis of Rhizobacterium cereale a novel genus and species isolated from maize roots in North Spain.</title>
        <authorList>
            <person name="Menendez E."/>
            <person name="Flores-Felix J.D."/>
            <person name="Ramirez-Bahena M.-H."/>
            <person name="Igual J.M."/>
            <person name="Garcia-Fraile P."/>
            <person name="Peix A."/>
            <person name="Velazquez E."/>
        </authorList>
    </citation>
    <scope>NUCLEOTIDE SEQUENCE [LARGE SCALE GENOMIC DNA]</scope>
    <source>
        <strain evidence="7 8">RZME27</strain>
    </source>
</reference>